<comment type="caution">
    <text evidence="1">The sequence shown here is derived from an EMBL/GenBank/DDBJ whole genome shotgun (WGS) entry which is preliminary data.</text>
</comment>
<organism evidence="1 2">
    <name type="scientific">Vermiconidia calcicola</name>
    <dbReference type="NCBI Taxonomy" id="1690605"/>
    <lineage>
        <taxon>Eukaryota</taxon>
        <taxon>Fungi</taxon>
        <taxon>Dikarya</taxon>
        <taxon>Ascomycota</taxon>
        <taxon>Pezizomycotina</taxon>
        <taxon>Dothideomycetes</taxon>
        <taxon>Dothideomycetidae</taxon>
        <taxon>Mycosphaerellales</taxon>
        <taxon>Extremaceae</taxon>
        <taxon>Vermiconidia</taxon>
    </lineage>
</organism>
<keyword evidence="2" id="KW-1185">Reference proteome</keyword>
<evidence type="ECO:0000313" key="2">
    <source>
        <dbReference type="Proteomes" id="UP001281147"/>
    </source>
</evidence>
<proteinExistence type="predicted"/>
<evidence type="ECO:0000313" key="1">
    <source>
        <dbReference type="EMBL" id="KAK3691645.1"/>
    </source>
</evidence>
<gene>
    <name evidence="1" type="ORF">LTR37_018524</name>
</gene>
<sequence length="487" mass="53879">MIYYSNCTLPNESVSYVAAPNRQGRDPGWKGDVKWGWRRLRKSIKLTIVTILAPELILAASVTCWFNARKQLQKIHRSVPATVNTWTMVHMLFADIGGFVIRTLNSELEEQSSHSKLVINTSNYEAPNEEHRAEQSVALSDAIGQRCTQASLLANNSAPRTRDRCLSEAFSQQETSTQKKTAARSEDGGNSLGHFTSGSSQHEDAEEHVERYASGSTEERGAPHARGPSPSTFHLDAYTVRCAIEESILSPDLPTTEEIMDKSKNDLFTKLLTLIQILFFVITVLTRVIHGLDISQLELGVAGFVVCSGVTYLLTLSKPKSVTTAFILNHENSDRALNRIQTIIRRSPLGNKGAPFNNLEFPRDENLTGVYVVFGAAGTILGAIHLSGWTLPFPTPIDLLMWRWAALASTIMPLLAVQLSILYNLIGVRTRVELVGISGQQTAVTFGFIVLYSLSRLALMVEMIRCLFYLPPSAFVTTWTANIPHFG</sequence>
<protein>
    <submittedName>
        <fullName evidence="1">Uncharacterized protein</fullName>
    </submittedName>
</protein>
<dbReference type="EMBL" id="JAUTXU010000260">
    <property type="protein sequence ID" value="KAK3691645.1"/>
    <property type="molecule type" value="Genomic_DNA"/>
</dbReference>
<reference evidence="1" key="1">
    <citation type="submission" date="2023-07" db="EMBL/GenBank/DDBJ databases">
        <title>Black Yeasts Isolated from many extreme environments.</title>
        <authorList>
            <person name="Coleine C."/>
            <person name="Stajich J.E."/>
            <person name="Selbmann L."/>
        </authorList>
    </citation>
    <scope>NUCLEOTIDE SEQUENCE</scope>
    <source>
        <strain evidence="1">CCFEE 5714</strain>
    </source>
</reference>
<name>A0ACC3MII5_9PEZI</name>
<accession>A0ACC3MII5</accession>
<dbReference type="Proteomes" id="UP001281147">
    <property type="component" value="Unassembled WGS sequence"/>
</dbReference>